<proteinExistence type="predicted"/>
<dbReference type="Proteomes" id="UP000824106">
    <property type="component" value="Unassembled WGS sequence"/>
</dbReference>
<feature type="domain" description="DUF5655" evidence="1">
    <location>
        <begin position="195"/>
        <end position="258"/>
    </location>
</feature>
<accession>A0A9D2G128</accession>
<dbReference type="AlphaFoldDB" id="A0A9D2G128"/>
<protein>
    <submittedName>
        <fullName evidence="2">DUF91 domain-containing protein</fullName>
    </submittedName>
</protein>
<dbReference type="InterPro" id="IPR043714">
    <property type="entry name" value="DUF5655"/>
</dbReference>
<dbReference type="Gene3D" id="3.40.1350.10">
    <property type="match status" value="1"/>
</dbReference>
<dbReference type="EMBL" id="DXAZ01000066">
    <property type="protein sequence ID" value="HIZ71084.1"/>
    <property type="molecule type" value="Genomic_DNA"/>
</dbReference>
<evidence type="ECO:0000313" key="3">
    <source>
        <dbReference type="Proteomes" id="UP000824106"/>
    </source>
</evidence>
<evidence type="ECO:0000259" key="1">
    <source>
        <dbReference type="Pfam" id="PF18899"/>
    </source>
</evidence>
<organism evidence="2 3">
    <name type="scientific">Candidatus Atopostipes pullistercoris</name>
    <dbReference type="NCBI Taxonomy" id="2838467"/>
    <lineage>
        <taxon>Bacteria</taxon>
        <taxon>Bacillati</taxon>
        <taxon>Bacillota</taxon>
        <taxon>Bacilli</taxon>
        <taxon>Lactobacillales</taxon>
        <taxon>Carnobacteriaceae</taxon>
        <taxon>Atopostipes</taxon>
    </lineage>
</organism>
<comment type="caution">
    <text evidence="2">The sequence shown here is derived from an EMBL/GenBank/DDBJ whole genome shotgun (WGS) entry which is preliminary data.</text>
</comment>
<dbReference type="Pfam" id="PF18899">
    <property type="entry name" value="DUF5655"/>
    <property type="match status" value="1"/>
</dbReference>
<reference evidence="2" key="2">
    <citation type="submission" date="2021-04" db="EMBL/GenBank/DDBJ databases">
        <authorList>
            <person name="Gilroy R."/>
        </authorList>
    </citation>
    <scope>NUCLEOTIDE SEQUENCE</scope>
    <source>
        <strain evidence="2">CHK169-4300</strain>
    </source>
</reference>
<evidence type="ECO:0000313" key="2">
    <source>
        <dbReference type="EMBL" id="HIZ71084.1"/>
    </source>
</evidence>
<sequence length="297" mass="34992">MSEIKIYDISSGVVELQNSSYKLESELQHLIEKNMEVLFSVDFLATEYAFSGGRIDSLGIDENNCPVIFEYKRNMNENVINQGLFYLEWLLDHKANFELLVRNQFDKKRADEIEWGSPIVYCIANEFTKFDVNAVKQMQRNIQLVEYKKYENDLLVFDYLNLDLKVNPIKEQHTPSRNRTTKYRTIKDRMETLTPELKPILKELRMFITSLSDEVSELIMKQYIAYKKINNFVTIDMTNEKIQIYLPLNPDKVEIKDNMRDMCGVGHFGTGDLEILIRNEKELQIATEYIEKSFNQD</sequence>
<name>A0A9D2G128_9LACT</name>
<dbReference type="InterPro" id="IPR011856">
    <property type="entry name" value="tRNA_endonuc-like_dom_sf"/>
</dbReference>
<dbReference type="GO" id="GO:0003676">
    <property type="term" value="F:nucleic acid binding"/>
    <property type="evidence" value="ECO:0007669"/>
    <property type="project" value="InterPro"/>
</dbReference>
<reference evidence="2" key="1">
    <citation type="journal article" date="2021" name="PeerJ">
        <title>Extensive microbial diversity within the chicken gut microbiome revealed by metagenomics and culture.</title>
        <authorList>
            <person name="Gilroy R."/>
            <person name="Ravi A."/>
            <person name="Getino M."/>
            <person name="Pursley I."/>
            <person name="Horton D.L."/>
            <person name="Alikhan N.F."/>
            <person name="Baker D."/>
            <person name="Gharbi K."/>
            <person name="Hall N."/>
            <person name="Watson M."/>
            <person name="Adriaenssens E.M."/>
            <person name="Foster-Nyarko E."/>
            <person name="Jarju S."/>
            <person name="Secka A."/>
            <person name="Antonio M."/>
            <person name="Oren A."/>
            <person name="Chaudhuri R.R."/>
            <person name="La Ragione R."/>
            <person name="Hildebrand F."/>
            <person name="Pallen M.J."/>
        </authorList>
    </citation>
    <scope>NUCLEOTIDE SEQUENCE</scope>
    <source>
        <strain evidence="2">CHK169-4300</strain>
    </source>
</reference>
<gene>
    <name evidence="2" type="ORF">H9808_04895</name>
</gene>